<dbReference type="Proteomes" id="UP001163981">
    <property type="component" value="Chromosome"/>
</dbReference>
<protein>
    <recommendedName>
        <fullName evidence="2">Bacterial spore germination immunoglobulin-like domain-containing protein</fullName>
    </recommendedName>
</protein>
<gene>
    <name evidence="3" type="ORF">JRG66_11630</name>
</gene>
<keyword evidence="4" id="KW-1185">Reference proteome</keyword>
<feature type="compositionally biased region" description="Polar residues" evidence="1">
    <location>
        <begin position="37"/>
        <end position="47"/>
    </location>
</feature>
<feature type="domain" description="Bacterial spore germination immunoglobulin-like" evidence="2">
    <location>
        <begin position="238"/>
        <end position="313"/>
    </location>
</feature>
<reference evidence="3" key="1">
    <citation type="submission" date="2021-02" db="EMBL/GenBank/DDBJ databases">
        <title>Salinimicrobium sp. nov. isolated from seawater in Tongyeong, Republic of Korea.</title>
        <authorList>
            <person name="Lee S.-J."/>
        </authorList>
    </citation>
    <scope>NUCLEOTIDE SEQUENCE</scope>
    <source>
        <strain evidence="3">HN-2-9-2</strain>
    </source>
</reference>
<dbReference type="Pfam" id="PF10648">
    <property type="entry name" value="Gmad2"/>
    <property type="match status" value="1"/>
</dbReference>
<accession>A0ABY6NPV0</accession>
<organism evidence="3 4">
    <name type="scientific">Salinimicrobium tongyeongense</name>
    <dbReference type="NCBI Taxonomy" id="2809707"/>
    <lineage>
        <taxon>Bacteria</taxon>
        <taxon>Pseudomonadati</taxon>
        <taxon>Bacteroidota</taxon>
        <taxon>Flavobacteriia</taxon>
        <taxon>Flavobacteriales</taxon>
        <taxon>Flavobacteriaceae</taxon>
        <taxon>Salinimicrobium</taxon>
    </lineage>
</organism>
<evidence type="ECO:0000259" key="2">
    <source>
        <dbReference type="Pfam" id="PF10648"/>
    </source>
</evidence>
<dbReference type="RefSeq" id="WP_265162945.1">
    <property type="nucleotide sequence ID" value="NZ_CP069620.1"/>
</dbReference>
<evidence type="ECO:0000313" key="4">
    <source>
        <dbReference type="Proteomes" id="UP001163981"/>
    </source>
</evidence>
<proteinExistence type="predicted"/>
<evidence type="ECO:0000313" key="3">
    <source>
        <dbReference type="EMBL" id="UZH54616.1"/>
    </source>
</evidence>
<feature type="region of interest" description="Disordered" evidence="1">
    <location>
        <begin position="22"/>
        <end position="47"/>
    </location>
</feature>
<dbReference type="InterPro" id="IPR018911">
    <property type="entry name" value="Gmad2_Ig-like_dom"/>
</dbReference>
<name>A0ABY6NPV0_9FLAO</name>
<sequence>MRAIYCIFISLMFLSCRNSGGSGEAQAPTLGEESVQEEQNTNMQSYTSQKWHFSTQIPQGFEVFEGQLPGGSPVINIYDREIDQQPPFGIHNEATIAYMAVLPKGFGVDGPGGPRKSLNEWEGNLPLSFSINKNGSYAYLLESGEPWAISLSFNSAPPGWNEYGAIYIFYKVSDFRAECFSSSTGESIAIDQCDPMGGDAMKFYGKLSEEKMSALNGILEHLYFNDPKREREEIENLIEVETPKRNASVISPLQIEGRAKGYWFFEASAPVRLVTNSGKVLAEKYVEAKGDWMTEDWVPFSGQLEFETKEKRGHLIFSRANASGKPQHDRMLRVPVKFN</sequence>
<dbReference type="PROSITE" id="PS51257">
    <property type="entry name" value="PROKAR_LIPOPROTEIN"/>
    <property type="match status" value="1"/>
</dbReference>
<dbReference type="EMBL" id="CP069620">
    <property type="protein sequence ID" value="UZH54616.1"/>
    <property type="molecule type" value="Genomic_DNA"/>
</dbReference>
<evidence type="ECO:0000256" key="1">
    <source>
        <dbReference type="SAM" id="MobiDB-lite"/>
    </source>
</evidence>